<proteinExistence type="predicted"/>
<evidence type="ECO:0000313" key="2">
    <source>
        <dbReference type="Proteomes" id="UP000789702"/>
    </source>
</evidence>
<name>A0ACA9NTW2_9GLOM</name>
<reference evidence="1" key="1">
    <citation type="submission" date="2021-06" db="EMBL/GenBank/DDBJ databases">
        <authorList>
            <person name="Kallberg Y."/>
            <person name="Tangrot J."/>
            <person name="Rosling A."/>
        </authorList>
    </citation>
    <scope>NUCLEOTIDE SEQUENCE</scope>
    <source>
        <strain evidence="1">IL203A</strain>
    </source>
</reference>
<feature type="non-terminal residue" evidence="1">
    <location>
        <position position="1"/>
    </location>
</feature>
<protein>
    <submittedName>
        <fullName evidence="1">2991_t:CDS:1</fullName>
    </submittedName>
</protein>
<organism evidence="1 2">
    <name type="scientific">Dentiscutata heterogama</name>
    <dbReference type="NCBI Taxonomy" id="1316150"/>
    <lineage>
        <taxon>Eukaryota</taxon>
        <taxon>Fungi</taxon>
        <taxon>Fungi incertae sedis</taxon>
        <taxon>Mucoromycota</taxon>
        <taxon>Glomeromycotina</taxon>
        <taxon>Glomeromycetes</taxon>
        <taxon>Diversisporales</taxon>
        <taxon>Gigasporaceae</taxon>
        <taxon>Dentiscutata</taxon>
    </lineage>
</organism>
<comment type="caution">
    <text evidence="1">The sequence shown here is derived from an EMBL/GenBank/DDBJ whole genome shotgun (WGS) entry which is preliminary data.</text>
</comment>
<feature type="non-terminal residue" evidence="1">
    <location>
        <position position="347"/>
    </location>
</feature>
<gene>
    <name evidence="1" type="ORF">DHETER_LOCUS10351</name>
</gene>
<sequence length="347" mass="33678">AFMIFITTVGLINALPALVPEIHVVSPGPGPWAIGSQQTISWWASGILGNPYVTAAVYKVGNDTPLIANNKPLNTGTSQFSISGPGWSLKSTYYTQICLIRISFPLCTNGTTFRITKRRYSVFGLKNNVEVSSPDAVFEKRFIRRQGPSSPTSDTSSPSETGGTGTSGGPPSRSSNWREQISNEVDEIFGQSSRGPEGPQPTRGPGGPQSQGSGGSGGGPDSSQSQGSGGSGGGPDSSQGSGRPQSQGSGGSGGGPDSSQGSGGSGSGGSGGGPDSSQGSGGPGGSGGSGGPQPQTSGSPDASQGSGGPGGSGGSQPQTSGSPDASQGSGGPGGSGGSGGPQPQTSG</sequence>
<dbReference type="EMBL" id="CAJVPU010020065">
    <property type="protein sequence ID" value="CAG8674851.1"/>
    <property type="molecule type" value="Genomic_DNA"/>
</dbReference>
<keyword evidence="2" id="KW-1185">Reference proteome</keyword>
<accession>A0ACA9NTW2</accession>
<evidence type="ECO:0000313" key="1">
    <source>
        <dbReference type="EMBL" id="CAG8674851.1"/>
    </source>
</evidence>
<dbReference type="Proteomes" id="UP000789702">
    <property type="component" value="Unassembled WGS sequence"/>
</dbReference>